<protein>
    <submittedName>
        <fullName evidence="3">Uncharacterized protein</fullName>
    </submittedName>
</protein>
<evidence type="ECO:0000256" key="1">
    <source>
        <dbReference type="SAM" id="MobiDB-lite"/>
    </source>
</evidence>
<dbReference type="WBParaSite" id="jg22495">
    <property type="protein sequence ID" value="jg22495"/>
    <property type="gene ID" value="jg22495"/>
</dbReference>
<proteinExistence type="predicted"/>
<sequence>MILVADILVRKQCGAEYDVFCVLDRLIQCAIVGPASCRSVCWKKRLLKAEKPAPEYMKHTTFLSQEQAYIHPILLETNRRTCDKIMDEPYPSPQRRNSHDRSTDASHEKLSGENEGKAAKGINHILRNRLICENMDEPYPVPAPKNIRGKM</sequence>
<keyword evidence="2" id="KW-1185">Reference proteome</keyword>
<evidence type="ECO:0000313" key="3">
    <source>
        <dbReference type="WBParaSite" id="jg22495"/>
    </source>
</evidence>
<evidence type="ECO:0000313" key="2">
    <source>
        <dbReference type="Proteomes" id="UP000887574"/>
    </source>
</evidence>
<organism evidence="2 3">
    <name type="scientific">Ditylenchus dipsaci</name>
    <dbReference type="NCBI Taxonomy" id="166011"/>
    <lineage>
        <taxon>Eukaryota</taxon>
        <taxon>Metazoa</taxon>
        <taxon>Ecdysozoa</taxon>
        <taxon>Nematoda</taxon>
        <taxon>Chromadorea</taxon>
        <taxon>Rhabditida</taxon>
        <taxon>Tylenchina</taxon>
        <taxon>Tylenchomorpha</taxon>
        <taxon>Sphaerularioidea</taxon>
        <taxon>Anguinidae</taxon>
        <taxon>Anguininae</taxon>
        <taxon>Ditylenchus</taxon>
    </lineage>
</organism>
<feature type="compositionally biased region" description="Basic and acidic residues" evidence="1">
    <location>
        <begin position="97"/>
        <end position="118"/>
    </location>
</feature>
<name>A0A915DQ89_9BILA</name>
<reference evidence="3" key="1">
    <citation type="submission" date="2022-11" db="UniProtKB">
        <authorList>
            <consortium name="WormBaseParasite"/>
        </authorList>
    </citation>
    <scope>IDENTIFICATION</scope>
</reference>
<dbReference type="AlphaFoldDB" id="A0A915DQ89"/>
<accession>A0A915DQ89</accession>
<feature type="region of interest" description="Disordered" evidence="1">
    <location>
        <begin position="85"/>
        <end position="119"/>
    </location>
</feature>
<dbReference type="Proteomes" id="UP000887574">
    <property type="component" value="Unplaced"/>
</dbReference>